<name>A0ACB9YZU0_9PEZI</name>
<comment type="caution">
    <text evidence="1">The sequence shown here is derived from an EMBL/GenBank/DDBJ whole genome shotgun (WGS) entry which is preliminary data.</text>
</comment>
<proteinExistence type="predicted"/>
<dbReference type="Proteomes" id="UP001497700">
    <property type="component" value="Unassembled WGS sequence"/>
</dbReference>
<evidence type="ECO:0000313" key="1">
    <source>
        <dbReference type="EMBL" id="KAI4864751.1"/>
    </source>
</evidence>
<dbReference type="EMBL" id="MU393482">
    <property type="protein sequence ID" value="KAI4864751.1"/>
    <property type="molecule type" value="Genomic_DNA"/>
</dbReference>
<keyword evidence="2" id="KW-1185">Reference proteome</keyword>
<reference evidence="1 2" key="1">
    <citation type="journal article" date="2022" name="New Phytol.">
        <title>Ecological generalism drives hyperdiversity of secondary metabolite gene clusters in xylarialean endophytes.</title>
        <authorList>
            <person name="Franco M.E.E."/>
            <person name="Wisecaver J.H."/>
            <person name="Arnold A.E."/>
            <person name="Ju Y.M."/>
            <person name="Slot J.C."/>
            <person name="Ahrendt S."/>
            <person name="Moore L.P."/>
            <person name="Eastman K.E."/>
            <person name="Scott K."/>
            <person name="Konkel Z."/>
            <person name="Mondo S.J."/>
            <person name="Kuo A."/>
            <person name="Hayes R.D."/>
            <person name="Haridas S."/>
            <person name="Andreopoulos B."/>
            <person name="Riley R."/>
            <person name="LaButti K."/>
            <person name="Pangilinan J."/>
            <person name="Lipzen A."/>
            <person name="Amirebrahimi M."/>
            <person name="Yan J."/>
            <person name="Adam C."/>
            <person name="Keymanesh K."/>
            <person name="Ng V."/>
            <person name="Louie K."/>
            <person name="Northen T."/>
            <person name="Drula E."/>
            <person name="Henrissat B."/>
            <person name="Hsieh H.M."/>
            <person name="Youens-Clark K."/>
            <person name="Lutzoni F."/>
            <person name="Miadlikowska J."/>
            <person name="Eastwood D.C."/>
            <person name="Hamelin R.C."/>
            <person name="Grigoriev I.V."/>
            <person name="U'Ren J.M."/>
        </authorList>
    </citation>
    <scope>NUCLEOTIDE SEQUENCE [LARGE SCALE GENOMIC DNA]</scope>
    <source>
        <strain evidence="1 2">CBS 119005</strain>
    </source>
</reference>
<evidence type="ECO:0000313" key="2">
    <source>
        <dbReference type="Proteomes" id="UP001497700"/>
    </source>
</evidence>
<accession>A0ACB9YZU0</accession>
<protein>
    <submittedName>
        <fullName evidence="1">Uncharacterized protein</fullName>
    </submittedName>
</protein>
<sequence length="53" mass="5872">MLAKGSQLPPILHFLQFKDDPTPRPPGNCVDLCRIWSRQGKARQGKAITGPMV</sequence>
<organism evidence="1 2">
    <name type="scientific">Hypoxylon rubiginosum</name>
    <dbReference type="NCBI Taxonomy" id="110542"/>
    <lineage>
        <taxon>Eukaryota</taxon>
        <taxon>Fungi</taxon>
        <taxon>Dikarya</taxon>
        <taxon>Ascomycota</taxon>
        <taxon>Pezizomycotina</taxon>
        <taxon>Sordariomycetes</taxon>
        <taxon>Xylariomycetidae</taxon>
        <taxon>Xylariales</taxon>
        <taxon>Hypoxylaceae</taxon>
        <taxon>Hypoxylon</taxon>
    </lineage>
</organism>
<feature type="non-terminal residue" evidence="1">
    <location>
        <position position="53"/>
    </location>
</feature>
<gene>
    <name evidence="1" type="ORF">F4820DRAFT_422876</name>
</gene>